<dbReference type="PANTHER" id="PTHR31240">
    <property type="entry name" value="MATERNAL EFFECT EMBRYO ARREST 18"/>
    <property type="match status" value="1"/>
</dbReference>
<comment type="caution">
    <text evidence="1">The sequence shown here is derived from an EMBL/GenBank/DDBJ whole genome shotgun (WGS) entry which is preliminary data.</text>
</comment>
<gene>
    <name evidence="1" type="ORF">PBRASI_LOCUS687</name>
</gene>
<dbReference type="InterPro" id="IPR038136">
    <property type="entry name" value="CofD-like_dom_sf"/>
</dbReference>
<organism evidence="1 2">
    <name type="scientific">Paraglomus brasilianum</name>
    <dbReference type="NCBI Taxonomy" id="144538"/>
    <lineage>
        <taxon>Eukaryota</taxon>
        <taxon>Fungi</taxon>
        <taxon>Fungi incertae sedis</taxon>
        <taxon>Mucoromycota</taxon>
        <taxon>Glomeromycotina</taxon>
        <taxon>Glomeromycetes</taxon>
        <taxon>Paraglomerales</taxon>
        <taxon>Paraglomeraceae</taxon>
        <taxon>Paraglomus</taxon>
    </lineage>
</organism>
<protein>
    <submittedName>
        <fullName evidence="1">6012_t:CDS:1</fullName>
    </submittedName>
</protein>
<proteinExistence type="predicted"/>
<name>A0A9N8Z0M5_9GLOM</name>
<dbReference type="Proteomes" id="UP000789739">
    <property type="component" value="Unassembled WGS sequence"/>
</dbReference>
<dbReference type="Gene3D" id="3.40.50.10680">
    <property type="entry name" value="CofD-like domains"/>
    <property type="match status" value="1"/>
</dbReference>
<dbReference type="GO" id="GO:0043743">
    <property type="term" value="F:LPPG:FO 2-phospho-L-lactate transferase activity"/>
    <property type="evidence" value="ECO:0007669"/>
    <property type="project" value="InterPro"/>
</dbReference>
<evidence type="ECO:0000313" key="1">
    <source>
        <dbReference type="EMBL" id="CAG8463024.1"/>
    </source>
</evidence>
<sequence length="422" mass="46664">MSLSPSFVVISGGSACNSMVDLLQSIAEDVTYVLGVSDNGGSTSEILRVLGGPGIGDIRSRLVRLINAEEDKEKKAIRELLSYRLPAEGDNVVIRDEWLEIIEGTHRLWRGISSEKRAVIRGFLVHMQSEVFRRAHKKFDFHNGSVGNFFLTGARLFFQSLEGAIVLFTAIAGITEQTRVIPAINTNHSVAIAAELENGNVILGQCEISHPSITTTTTDVNEMPESPVAFSPILPILVGSNLNFNKIDTEHLARRIHRIYYINEYGQEIYPSPNAKVLTSLKEKLTLIYTIGSLYTSIMPCLILRDVGKAIVNSISLKRKILILNGYNDRETTGFSAVDFIKAIVRGCNYSLRLSGVHATDYPDYRYVTHLVYLDNSQIPVDTVKIEKLGIECIATRGIINNDGRAVYDEHALGGLLNKLVT</sequence>
<accession>A0A9N8Z0M5</accession>
<keyword evidence="2" id="KW-1185">Reference proteome</keyword>
<dbReference type="OrthoDB" id="10267139at2759"/>
<dbReference type="Pfam" id="PF01933">
    <property type="entry name" value="CofD"/>
    <property type="match status" value="1"/>
</dbReference>
<dbReference type="EMBL" id="CAJVPI010000036">
    <property type="protein sequence ID" value="CAG8463024.1"/>
    <property type="molecule type" value="Genomic_DNA"/>
</dbReference>
<evidence type="ECO:0000313" key="2">
    <source>
        <dbReference type="Proteomes" id="UP000789739"/>
    </source>
</evidence>
<dbReference type="SUPFAM" id="SSF142338">
    <property type="entry name" value="CofD-like"/>
    <property type="match status" value="1"/>
</dbReference>
<dbReference type="AlphaFoldDB" id="A0A9N8Z0M5"/>
<dbReference type="InterPro" id="IPR002882">
    <property type="entry name" value="CofD"/>
</dbReference>
<dbReference type="PANTHER" id="PTHR31240:SF0">
    <property type="entry name" value="MATERNAL EFFECT EMBRYO ARREST 18"/>
    <property type="match status" value="1"/>
</dbReference>
<reference evidence="1" key="1">
    <citation type="submission" date="2021-06" db="EMBL/GenBank/DDBJ databases">
        <authorList>
            <person name="Kallberg Y."/>
            <person name="Tangrot J."/>
            <person name="Rosling A."/>
        </authorList>
    </citation>
    <scope>NUCLEOTIDE SEQUENCE</scope>
    <source>
        <strain evidence="1">BR232B</strain>
    </source>
</reference>